<evidence type="ECO:0000256" key="2">
    <source>
        <dbReference type="SAM" id="Phobius"/>
    </source>
</evidence>
<organism evidence="3 4">
    <name type="scientific">Halobaculum lipolyticum</name>
    <dbReference type="NCBI Taxonomy" id="3032001"/>
    <lineage>
        <taxon>Archaea</taxon>
        <taxon>Methanobacteriati</taxon>
        <taxon>Methanobacteriota</taxon>
        <taxon>Stenosarchaea group</taxon>
        <taxon>Halobacteria</taxon>
        <taxon>Halobacteriales</taxon>
        <taxon>Haloferacaceae</taxon>
        <taxon>Halobaculum</taxon>
    </lineage>
</organism>
<name>A0ABD5WCE0_9EURY</name>
<dbReference type="EMBL" id="JBHTAH010000005">
    <property type="protein sequence ID" value="MFC7069393.1"/>
    <property type="molecule type" value="Genomic_DNA"/>
</dbReference>
<keyword evidence="2" id="KW-0472">Membrane</keyword>
<feature type="compositionally biased region" description="Low complexity" evidence="1">
    <location>
        <begin position="166"/>
        <end position="181"/>
    </location>
</feature>
<dbReference type="GeneID" id="81125142"/>
<comment type="caution">
    <text evidence="3">The sequence shown here is derived from an EMBL/GenBank/DDBJ whole genome shotgun (WGS) entry which is preliminary data.</text>
</comment>
<evidence type="ECO:0000313" key="3">
    <source>
        <dbReference type="EMBL" id="MFC7069393.1"/>
    </source>
</evidence>
<accession>A0ABD5WCE0</accession>
<gene>
    <name evidence="3" type="ORF">ACFQL9_07045</name>
</gene>
<feature type="transmembrane region" description="Helical" evidence="2">
    <location>
        <begin position="120"/>
        <end position="139"/>
    </location>
</feature>
<feature type="transmembrane region" description="Helical" evidence="2">
    <location>
        <begin position="145"/>
        <end position="166"/>
    </location>
</feature>
<dbReference type="AlphaFoldDB" id="A0ABD5WCE0"/>
<keyword evidence="2" id="KW-1133">Transmembrane helix</keyword>
<evidence type="ECO:0000313" key="4">
    <source>
        <dbReference type="Proteomes" id="UP001596461"/>
    </source>
</evidence>
<dbReference type="RefSeq" id="WP_284030314.1">
    <property type="nucleotide sequence ID" value="NZ_CP126154.1"/>
</dbReference>
<keyword evidence="2" id="KW-0812">Transmembrane</keyword>
<protein>
    <submittedName>
        <fullName evidence="3">Uncharacterized protein</fullName>
    </submittedName>
</protein>
<feature type="transmembrane region" description="Helical" evidence="2">
    <location>
        <begin position="88"/>
        <end position="108"/>
    </location>
</feature>
<feature type="transmembrane region" description="Helical" evidence="2">
    <location>
        <begin position="65"/>
        <end position="82"/>
    </location>
</feature>
<reference evidence="3 4" key="1">
    <citation type="journal article" date="2019" name="Int. J. Syst. Evol. Microbiol.">
        <title>The Global Catalogue of Microorganisms (GCM) 10K type strain sequencing project: providing services to taxonomists for standard genome sequencing and annotation.</title>
        <authorList>
            <consortium name="The Broad Institute Genomics Platform"/>
            <consortium name="The Broad Institute Genome Sequencing Center for Infectious Disease"/>
            <person name="Wu L."/>
            <person name="Ma J."/>
        </authorList>
    </citation>
    <scope>NUCLEOTIDE SEQUENCE [LARGE SCALE GENOMIC DNA]</scope>
    <source>
        <strain evidence="3 4">DT31</strain>
    </source>
</reference>
<dbReference type="Proteomes" id="UP001596461">
    <property type="component" value="Unassembled WGS sequence"/>
</dbReference>
<feature type="region of interest" description="Disordered" evidence="1">
    <location>
        <begin position="166"/>
        <end position="187"/>
    </location>
</feature>
<proteinExistence type="predicted"/>
<keyword evidence="4" id="KW-1185">Reference proteome</keyword>
<evidence type="ECO:0000256" key="1">
    <source>
        <dbReference type="SAM" id="MobiDB-lite"/>
    </source>
</evidence>
<feature type="transmembrane region" description="Helical" evidence="2">
    <location>
        <begin position="27"/>
        <end position="45"/>
    </location>
</feature>
<sequence length="187" mass="18270">MHLLQSGVALEPGVATALRVVGPVVDVVVAVAVAVVVFLLARRLVPRLIGRLGARYDWTANGESVLTAAGIGAGATLGLLVGTSVAGYAGFGAGWAVVLGGVVTGVGVERRRVRTVSPVLEALGVLATLLAVGVVTVAVGGLVRVAGVFLAAAALGGLGTAAVGTVTRAAPDPPDGNGAAGTRRGRE</sequence>